<dbReference type="SFLD" id="SFLDF00111">
    <property type="entry name" value="L-fuconate_dehydratase"/>
    <property type="match status" value="1"/>
</dbReference>
<evidence type="ECO:0000256" key="6">
    <source>
        <dbReference type="ARBA" id="ARBA00023239"/>
    </source>
</evidence>
<dbReference type="PANTHER" id="PTHR13794">
    <property type="entry name" value="ENOLASE SUPERFAMILY, MANDELATE RACEMASE"/>
    <property type="match status" value="1"/>
</dbReference>
<evidence type="ECO:0000256" key="7">
    <source>
        <dbReference type="SAM" id="MobiDB-lite"/>
    </source>
</evidence>
<dbReference type="SUPFAM" id="SSF51604">
    <property type="entry name" value="Enolase C-terminal domain-like"/>
    <property type="match status" value="1"/>
</dbReference>
<dbReference type="SUPFAM" id="SSF54826">
    <property type="entry name" value="Enolase N-terminal domain-like"/>
    <property type="match status" value="1"/>
</dbReference>
<dbReference type="Pfam" id="PF02746">
    <property type="entry name" value="MR_MLE_N"/>
    <property type="match status" value="1"/>
</dbReference>
<dbReference type="SFLD" id="SFLDG00179">
    <property type="entry name" value="mandelate_racemase"/>
    <property type="match status" value="1"/>
</dbReference>
<evidence type="ECO:0000256" key="1">
    <source>
        <dbReference type="ARBA" id="ARBA00001737"/>
    </source>
</evidence>
<dbReference type="InterPro" id="IPR029017">
    <property type="entry name" value="Enolase-like_N"/>
</dbReference>
<dbReference type="InterPro" id="IPR036849">
    <property type="entry name" value="Enolase-like_C_sf"/>
</dbReference>
<comment type="caution">
    <text evidence="9">The sequence shown here is derived from an EMBL/GenBank/DDBJ whole genome shotgun (WGS) entry which is preliminary data.</text>
</comment>
<dbReference type="CDD" id="cd03324">
    <property type="entry name" value="rTSbeta_L-fuconate_dehydratase"/>
    <property type="match status" value="1"/>
</dbReference>
<dbReference type="InterPro" id="IPR034610">
    <property type="entry name" value="L-fuconate_dehydratase"/>
</dbReference>
<keyword evidence="5" id="KW-0460">Magnesium</keyword>
<dbReference type="Gene3D" id="3.20.20.120">
    <property type="entry name" value="Enolase-like C-terminal domain"/>
    <property type="match status" value="1"/>
</dbReference>
<evidence type="ECO:0000313" key="10">
    <source>
        <dbReference type="Proteomes" id="UP001596523"/>
    </source>
</evidence>
<dbReference type="Pfam" id="PF13378">
    <property type="entry name" value="MR_MLE_C"/>
    <property type="match status" value="1"/>
</dbReference>
<comment type="catalytic activity">
    <reaction evidence="1">
        <text>L-fuconate = 2-dehydro-3-deoxy-L-fuconate + H2O</text>
        <dbReference type="Rhea" id="RHEA:22772"/>
        <dbReference type="ChEBI" id="CHEBI:15377"/>
        <dbReference type="ChEBI" id="CHEBI:21291"/>
        <dbReference type="ChEBI" id="CHEBI:37448"/>
        <dbReference type="EC" id="4.2.1.68"/>
    </reaction>
</comment>
<proteinExistence type="predicted"/>
<comment type="cofactor">
    <cofactor evidence="2">
        <name>Mg(2+)</name>
        <dbReference type="ChEBI" id="CHEBI:18420"/>
    </cofactor>
</comment>
<dbReference type="SFLD" id="SFLDS00001">
    <property type="entry name" value="Enolase"/>
    <property type="match status" value="1"/>
</dbReference>
<dbReference type="InterPro" id="IPR013342">
    <property type="entry name" value="Mandelate_racemase_C"/>
</dbReference>
<evidence type="ECO:0000313" key="9">
    <source>
        <dbReference type="EMBL" id="MFC7309669.1"/>
    </source>
</evidence>
<evidence type="ECO:0000256" key="5">
    <source>
        <dbReference type="ARBA" id="ARBA00022842"/>
    </source>
</evidence>
<name>A0ABW2JU19_9ACTN</name>
<dbReference type="PANTHER" id="PTHR13794:SF58">
    <property type="entry name" value="MITOCHONDRIAL ENOLASE SUPERFAMILY MEMBER 1"/>
    <property type="match status" value="1"/>
</dbReference>
<gene>
    <name evidence="9" type="ORF">ACFQVC_36330</name>
</gene>
<dbReference type="RefSeq" id="WP_381838799.1">
    <property type="nucleotide sequence ID" value="NZ_JBHTCF010000023.1"/>
</dbReference>
<sequence length="465" mass="50642">MAATAPSAPTAPRITAVDTYDIRFPTSRELDGSDAMNPDPDYSAAYVVLRTDAGDGHEGHGFTFTIGRGNDVQVAAIDALRSQVLGRPADELCADPGTLSRDLTGDSQLRWLGPEKGVMHMAIGAVVNAVWDLAAKRAAKPLWQLLAEAEPEWLVSQVDFRYIADALTRDEALGLLVRGRQGAAERTALLREHGYPAYTTSPGWLGYGDEKLTRLARQAVADGFTQIKLKVGADLADDLRRIRVARAAVGDTIRIAIDANQRWNVDEAIEWTRALAPFDPYWIEEPTSPDDVLGHARIRAAVAPVRVATGEHVHNRIVFKQLLQAGAIDVLQIDAARVGGVNENLAILLLAAKFGIPVCPHAGGVGLCELVQHLSMFDYIALTGTTENRVIEYVDHLHQHFLTPVAVRDGRYTAPVAPGFSAAMRPESIAEFRYPDGTYWAAELEPRTQEPRTEEPRTKQKGAAA</sequence>
<evidence type="ECO:0000256" key="2">
    <source>
        <dbReference type="ARBA" id="ARBA00001946"/>
    </source>
</evidence>
<dbReference type="InterPro" id="IPR018110">
    <property type="entry name" value="Mandel_Rmase/mucon_lact_enz_CS"/>
</dbReference>
<keyword evidence="4" id="KW-0479">Metal-binding</keyword>
<feature type="compositionally biased region" description="Basic and acidic residues" evidence="7">
    <location>
        <begin position="444"/>
        <end position="458"/>
    </location>
</feature>
<keyword evidence="6" id="KW-0456">Lyase</keyword>
<evidence type="ECO:0000256" key="4">
    <source>
        <dbReference type="ARBA" id="ARBA00022723"/>
    </source>
</evidence>
<dbReference type="SMART" id="SM00922">
    <property type="entry name" value="MR_MLE"/>
    <property type="match status" value="1"/>
</dbReference>
<feature type="region of interest" description="Disordered" evidence="7">
    <location>
        <begin position="443"/>
        <end position="465"/>
    </location>
</feature>
<dbReference type="InterPro" id="IPR013341">
    <property type="entry name" value="Mandelate_racemase_N_dom"/>
</dbReference>
<dbReference type="EC" id="4.2.1.68" evidence="3"/>
<dbReference type="Gene3D" id="3.30.390.10">
    <property type="entry name" value="Enolase-like, N-terminal domain"/>
    <property type="match status" value="1"/>
</dbReference>
<accession>A0ABW2JU19</accession>
<dbReference type="Proteomes" id="UP001596523">
    <property type="component" value="Unassembled WGS sequence"/>
</dbReference>
<dbReference type="InterPro" id="IPR029065">
    <property type="entry name" value="Enolase_C-like"/>
</dbReference>
<protein>
    <recommendedName>
        <fullName evidence="3">L-fuconate dehydratase</fullName>
        <ecNumber evidence="3">4.2.1.68</ecNumber>
    </recommendedName>
</protein>
<feature type="domain" description="Mandelate racemase/muconate lactonizing enzyme C-terminal" evidence="8">
    <location>
        <begin position="209"/>
        <end position="305"/>
    </location>
</feature>
<dbReference type="EMBL" id="JBHTCF010000023">
    <property type="protein sequence ID" value="MFC7309669.1"/>
    <property type="molecule type" value="Genomic_DNA"/>
</dbReference>
<evidence type="ECO:0000259" key="8">
    <source>
        <dbReference type="SMART" id="SM00922"/>
    </source>
</evidence>
<dbReference type="InterPro" id="IPR046945">
    <property type="entry name" value="RHMD-like"/>
</dbReference>
<dbReference type="PROSITE" id="PS00909">
    <property type="entry name" value="MR_MLE_2"/>
    <property type="match status" value="1"/>
</dbReference>
<keyword evidence="10" id="KW-1185">Reference proteome</keyword>
<organism evidence="9 10">
    <name type="scientific">Streptomyces monticola</name>
    <dbReference type="NCBI Taxonomy" id="2666263"/>
    <lineage>
        <taxon>Bacteria</taxon>
        <taxon>Bacillati</taxon>
        <taxon>Actinomycetota</taxon>
        <taxon>Actinomycetes</taxon>
        <taxon>Kitasatosporales</taxon>
        <taxon>Streptomycetaceae</taxon>
        <taxon>Streptomyces</taxon>
    </lineage>
</organism>
<reference evidence="10" key="1">
    <citation type="journal article" date="2019" name="Int. J. Syst. Evol. Microbiol.">
        <title>The Global Catalogue of Microorganisms (GCM) 10K type strain sequencing project: providing services to taxonomists for standard genome sequencing and annotation.</title>
        <authorList>
            <consortium name="The Broad Institute Genomics Platform"/>
            <consortium name="The Broad Institute Genome Sequencing Center for Infectious Disease"/>
            <person name="Wu L."/>
            <person name="Ma J."/>
        </authorList>
    </citation>
    <scope>NUCLEOTIDE SEQUENCE [LARGE SCALE GENOMIC DNA]</scope>
    <source>
        <strain evidence="10">SYNS20</strain>
    </source>
</reference>
<evidence type="ECO:0000256" key="3">
    <source>
        <dbReference type="ARBA" id="ARBA00013142"/>
    </source>
</evidence>